<dbReference type="PANTHER" id="PTHR31561">
    <property type="entry name" value="3-KETOACYL-COA SYNTHASE"/>
    <property type="match status" value="1"/>
</dbReference>
<dbReference type="GO" id="GO:0016020">
    <property type="term" value="C:membrane"/>
    <property type="evidence" value="ECO:0007669"/>
    <property type="project" value="InterPro"/>
</dbReference>
<evidence type="ECO:0000313" key="2">
    <source>
        <dbReference type="EMBL" id="JAG07169.1"/>
    </source>
</evidence>
<reference evidence="3" key="1">
    <citation type="journal article" date="2014" name="PLoS ONE">
        <title>Transcriptome-Based Identification of ABC Transporters in the Western Tarnished Plant Bug Lygus hesperus.</title>
        <authorList>
            <person name="Hull J.J."/>
            <person name="Chaney K."/>
            <person name="Geib S.M."/>
            <person name="Fabrick J.A."/>
            <person name="Brent C.S."/>
            <person name="Walsh D."/>
            <person name="Lavine L.C."/>
        </authorList>
    </citation>
    <scope>NUCLEOTIDE SEQUENCE</scope>
</reference>
<dbReference type="EMBL" id="GDHC01004123">
    <property type="protein sequence ID" value="JAQ14506.1"/>
    <property type="molecule type" value="Transcribed_RNA"/>
</dbReference>
<evidence type="ECO:0000259" key="1">
    <source>
        <dbReference type="Pfam" id="PF08392"/>
    </source>
</evidence>
<evidence type="ECO:0000313" key="6">
    <source>
        <dbReference type="EMBL" id="JAQ14506.1"/>
    </source>
</evidence>
<dbReference type="SUPFAM" id="SSF53901">
    <property type="entry name" value="Thiolase-like"/>
    <property type="match status" value="1"/>
</dbReference>
<sequence>MVMNHYKMREDVVMYNLAGMGCSASVISVDLATDLLQMSTKKDPLALVLCMENLTQNLYTGTDRAMLVTNALFRMGGAAILLSRRSTSSKTKCKATYRLRNLVRVSLANDDEAYHAVYQDFDNDRDMKVGVRLLKVLPTVAARALAKNVTILGQQILPWHEKLRYGVALLLYNYEKYKLKRIKQSDCVAAEGIRPQKHV</sequence>
<feature type="domain" description="FAE" evidence="1">
    <location>
        <begin position="1"/>
        <end position="170"/>
    </location>
</feature>
<proteinExistence type="predicted"/>
<evidence type="ECO:0000313" key="4">
    <source>
        <dbReference type="EMBL" id="JAQ04901.1"/>
    </source>
</evidence>
<dbReference type="InterPro" id="IPR012392">
    <property type="entry name" value="3-ktacl-CoA_syn"/>
</dbReference>
<dbReference type="GO" id="GO:0016747">
    <property type="term" value="F:acyltransferase activity, transferring groups other than amino-acyl groups"/>
    <property type="evidence" value="ECO:0007669"/>
    <property type="project" value="InterPro"/>
</dbReference>
<dbReference type="Gene3D" id="3.40.47.10">
    <property type="match status" value="1"/>
</dbReference>
<dbReference type="GO" id="GO:0006633">
    <property type="term" value="P:fatty acid biosynthetic process"/>
    <property type="evidence" value="ECO:0007669"/>
    <property type="project" value="InterPro"/>
</dbReference>
<reference evidence="4" key="3">
    <citation type="journal article" date="2016" name="Gigascience">
        <title>De novo construction of an expanded transcriptome assembly for the western tarnished plant bug, Lygus hesperus.</title>
        <authorList>
            <person name="Tassone E.E."/>
            <person name="Geib S.M."/>
            <person name="Hall B."/>
            <person name="Fabrick J.A."/>
            <person name="Brent C.S."/>
            <person name="Hull J.J."/>
        </authorList>
    </citation>
    <scope>NUCLEOTIDE SEQUENCE</scope>
</reference>
<dbReference type="EMBL" id="GDHC01013728">
    <property type="protein sequence ID" value="JAQ04901.1"/>
    <property type="molecule type" value="Transcribed_RNA"/>
</dbReference>
<reference evidence="3" key="2">
    <citation type="submission" date="2014-07" db="EMBL/GenBank/DDBJ databases">
        <authorList>
            <person name="Hull J."/>
        </authorList>
    </citation>
    <scope>NUCLEOTIDE SEQUENCE</scope>
</reference>
<dbReference type="AlphaFoldDB" id="A0A0A9WQR2"/>
<dbReference type="InterPro" id="IPR013601">
    <property type="entry name" value="FAE1_typ3_polyketide_synth"/>
</dbReference>
<dbReference type="EMBL" id="GBHO01036434">
    <property type="protein sequence ID" value="JAG07170.1"/>
    <property type="molecule type" value="Transcribed_RNA"/>
</dbReference>
<accession>A0A0A9WQR2</accession>
<protein>
    <submittedName>
        <fullName evidence="3">3-ketoacyl-CoA synthase 17</fullName>
    </submittedName>
</protein>
<evidence type="ECO:0000313" key="5">
    <source>
        <dbReference type="EMBL" id="JAQ13456.1"/>
    </source>
</evidence>
<dbReference type="Pfam" id="PF08392">
    <property type="entry name" value="FAE1_CUT1_RppA"/>
    <property type="match status" value="1"/>
</dbReference>
<organism evidence="3">
    <name type="scientific">Lygus hesperus</name>
    <name type="common">Western plant bug</name>
    <dbReference type="NCBI Taxonomy" id="30085"/>
    <lineage>
        <taxon>Eukaryota</taxon>
        <taxon>Metazoa</taxon>
        <taxon>Ecdysozoa</taxon>
        <taxon>Arthropoda</taxon>
        <taxon>Hexapoda</taxon>
        <taxon>Insecta</taxon>
        <taxon>Pterygota</taxon>
        <taxon>Neoptera</taxon>
        <taxon>Paraneoptera</taxon>
        <taxon>Hemiptera</taxon>
        <taxon>Heteroptera</taxon>
        <taxon>Panheteroptera</taxon>
        <taxon>Cimicomorpha</taxon>
        <taxon>Miridae</taxon>
        <taxon>Mirini</taxon>
        <taxon>Lygus</taxon>
    </lineage>
</organism>
<evidence type="ECO:0000313" key="3">
    <source>
        <dbReference type="EMBL" id="JAG07170.1"/>
    </source>
</evidence>
<dbReference type="InterPro" id="IPR016039">
    <property type="entry name" value="Thiolase-like"/>
</dbReference>
<gene>
    <name evidence="3" type="primary">KCS17_1</name>
    <name evidence="2" type="synonym">KCS17_0</name>
    <name evidence="6" type="synonym">KCS17_2</name>
    <name evidence="2" type="ORF">CM83_17006</name>
    <name evidence="3" type="ORF">CM83_17008</name>
    <name evidence="5" type="ORF">g.17393</name>
    <name evidence="6" type="ORF">g.17395</name>
    <name evidence="4" type="ORF">g.17397</name>
</gene>
<dbReference type="EMBL" id="GDHC01005173">
    <property type="protein sequence ID" value="JAQ13456.1"/>
    <property type="molecule type" value="Transcribed_RNA"/>
</dbReference>
<dbReference type="PROSITE" id="PS51257">
    <property type="entry name" value="PROKAR_LIPOPROTEIN"/>
    <property type="match status" value="1"/>
</dbReference>
<dbReference type="EMBL" id="GBHO01036435">
    <property type="protein sequence ID" value="JAG07169.1"/>
    <property type="molecule type" value="Transcribed_RNA"/>
</dbReference>
<name>A0A0A9WQR2_LYGHE</name>